<keyword evidence="2" id="KW-1185">Reference proteome</keyword>
<dbReference type="Proteomes" id="UP000182062">
    <property type="component" value="Unassembled WGS sequence"/>
</dbReference>
<dbReference type="OrthoDB" id="1542at2"/>
<name>A0A1J6X0X6_9BACI</name>
<comment type="caution">
    <text evidence="1">The sequence shown here is derived from an EMBL/GenBank/DDBJ whole genome shotgun (WGS) entry which is preliminary data.</text>
</comment>
<dbReference type="InterPro" id="IPR050696">
    <property type="entry name" value="FtsA/MreB"/>
</dbReference>
<organism evidence="1 2">
    <name type="scientific">Rossellomorea aquimaris</name>
    <dbReference type="NCBI Taxonomy" id="189382"/>
    <lineage>
        <taxon>Bacteria</taxon>
        <taxon>Bacillati</taxon>
        <taxon>Bacillota</taxon>
        <taxon>Bacilli</taxon>
        <taxon>Bacillales</taxon>
        <taxon>Bacillaceae</taxon>
        <taxon>Rossellomorea</taxon>
    </lineage>
</organism>
<dbReference type="PIRSF" id="PIRSF012293">
    <property type="entry name" value="EutA"/>
    <property type="match status" value="1"/>
</dbReference>
<protein>
    <submittedName>
        <fullName evidence="1">Ethanolamine utilization protein</fullName>
    </submittedName>
</protein>
<reference evidence="1 2" key="1">
    <citation type="submission" date="2016-09" db="EMBL/GenBank/DDBJ databases">
        <title>Bacillus aquimaris SAMM genome sequence reveals colonization and biosurfactant production capacities.</title>
        <authorList>
            <person name="Waghmode S.R."/>
            <person name="Suryavanshi M.V."/>
        </authorList>
    </citation>
    <scope>NUCLEOTIDE SEQUENCE [LARGE SCALE GENOMIC DNA]</scope>
    <source>
        <strain evidence="1 2">SAMM</strain>
    </source>
</reference>
<dbReference type="RefSeq" id="WP_071617461.1">
    <property type="nucleotide sequence ID" value="NZ_MINN01000074.1"/>
</dbReference>
<dbReference type="PANTHER" id="PTHR32432:SF13">
    <property type="entry name" value="ETHANOLAMINE AMMONIA-LYASE REACTIVASE EUTA"/>
    <property type="match status" value="1"/>
</dbReference>
<evidence type="ECO:0000313" key="1">
    <source>
        <dbReference type="EMBL" id="OIU71793.1"/>
    </source>
</evidence>
<dbReference type="InterPro" id="IPR009377">
    <property type="entry name" value="EutA"/>
</dbReference>
<evidence type="ECO:0000313" key="2">
    <source>
        <dbReference type="Proteomes" id="UP000182062"/>
    </source>
</evidence>
<proteinExistence type="predicted"/>
<dbReference type="PANTHER" id="PTHR32432">
    <property type="entry name" value="CELL DIVISION PROTEIN FTSA-RELATED"/>
    <property type="match status" value="1"/>
</dbReference>
<dbReference type="Pfam" id="PF06277">
    <property type="entry name" value="EutA"/>
    <property type="match status" value="1"/>
</dbReference>
<dbReference type="SUPFAM" id="SSF53067">
    <property type="entry name" value="Actin-like ATPase domain"/>
    <property type="match status" value="1"/>
</dbReference>
<accession>A0A1J6X0X6</accession>
<dbReference type="AlphaFoldDB" id="A0A1J6X0X6"/>
<dbReference type="InterPro" id="IPR043129">
    <property type="entry name" value="ATPase_NBD"/>
</dbReference>
<gene>
    <name evidence="1" type="ORF">BHE18_03815</name>
</gene>
<dbReference type="EMBL" id="MINN01000074">
    <property type="protein sequence ID" value="OIU71793.1"/>
    <property type="molecule type" value="Genomic_DNA"/>
</dbReference>
<sequence length="481" mass="52674">MKRYDPQKEEILSAGIDIGTSTTKVVISKFSLMNMAGGTHMPRIEIIDKEILYRSPIFRTPLQTRTSIDIEAVEKLVKQEYQLAGVSPSDIKTGAVIITGETATKENAQQMVHQLSDHAGDFLVATAGPDLEGIIAAKGSGAYEYSKKMGKTIANIDIGGGTANAAVYKSGRLLGTCTLHIGGRLIEFNGGTIQSISPPILKVLENMGMSLEEGDRRDESKIKKITDFMADSIARMLNRNVSEPDLPLLLGHKPNWLEDIDAIMFSGGVSECLYEHEEHAASQTQYDDIGQMLAASLKECKALLEWEWVTPVETVRATVLGAGTQTTEISGATIHVDGRDLPLRNLPVYQIPFGHQLEEGLSRISQAVEEALDVYDSQREGINFALYLTEIPYLGFRDVQTLAHALMDAVKTKPKTDQPLVIILESDHAKVLGQTLKTVNPSQTVICIDQINVEHGDYIDIGNLLQTSVVPVVIKTLTFHH</sequence>